<evidence type="ECO:0000256" key="1">
    <source>
        <dbReference type="ARBA" id="ARBA00004651"/>
    </source>
</evidence>
<organism evidence="8 9">
    <name type="scientific">Rhizobium puerariae</name>
    <dbReference type="NCBI Taxonomy" id="1585791"/>
    <lineage>
        <taxon>Bacteria</taxon>
        <taxon>Pseudomonadati</taxon>
        <taxon>Pseudomonadota</taxon>
        <taxon>Alphaproteobacteria</taxon>
        <taxon>Hyphomicrobiales</taxon>
        <taxon>Rhizobiaceae</taxon>
        <taxon>Rhizobium/Agrobacterium group</taxon>
        <taxon>Rhizobium</taxon>
    </lineage>
</organism>
<evidence type="ECO:0000313" key="8">
    <source>
        <dbReference type="EMBL" id="MFB9952306.1"/>
    </source>
</evidence>
<comment type="caution">
    <text evidence="8">The sequence shown here is derived from an EMBL/GenBank/DDBJ whole genome shotgun (WGS) entry which is preliminary data.</text>
</comment>
<keyword evidence="9" id="KW-1185">Reference proteome</keyword>
<accession>A0ABV6ANW0</accession>
<feature type="transmembrane region" description="Helical" evidence="7">
    <location>
        <begin position="70"/>
        <end position="89"/>
    </location>
</feature>
<dbReference type="PANTHER" id="PTHR33452:SF1">
    <property type="entry name" value="INNER MEMBRANE PROTEIN YPHA-RELATED"/>
    <property type="match status" value="1"/>
</dbReference>
<evidence type="ECO:0000256" key="4">
    <source>
        <dbReference type="ARBA" id="ARBA00022692"/>
    </source>
</evidence>
<keyword evidence="4 7" id="KW-0812">Transmembrane</keyword>
<dbReference type="InterPro" id="IPR032808">
    <property type="entry name" value="DoxX"/>
</dbReference>
<dbReference type="InterPro" id="IPR051907">
    <property type="entry name" value="DoxX-like_oxidoreductase"/>
</dbReference>
<feature type="transmembrane region" description="Helical" evidence="7">
    <location>
        <begin position="96"/>
        <end position="112"/>
    </location>
</feature>
<evidence type="ECO:0000256" key="7">
    <source>
        <dbReference type="SAM" id="Phobius"/>
    </source>
</evidence>
<keyword evidence="5 7" id="KW-1133">Transmembrane helix</keyword>
<dbReference type="Pfam" id="PF07681">
    <property type="entry name" value="DoxX"/>
    <property type="match status" value="1"/>
</dbReference>
<protein>
    <submittedName>
        <fullName evidence="8">DoxX family protein</fullName>
    </submittedName>
</protein>
<keyword evidence="3" id="KW-1003">Cell membrane</keyword>
<gene>
    <name evidence="8" type="ORF">ACFFP0_25975</name>
</gene>
<dbReference type="Proteomes" id="UP001589692">
    <property type="component" value="Unassembled WGS sequence"/>
</dbReference>
<dbReference type="PANTHER" id="PTHR33452">
    <property type="entry name" value="OXIDOREDUCTASE CATD-RELATED"/>
    <property type="match status" value="1"/>
</dbReference>
<evidence type="ECO:0000256" key="2">
    <source>
        <dbReference type="ARBA" id="ARBA00006679"/>
    </source>
</evidence>
<sequence length="193" mass="21191">MTYPSVFDNEKKELVIPALGPFYERLAQPMAWGIFRLAIGGMLTVEGWPKIIAPFAQVGFVEGLGFHPGWLWSPALAAMQFFGGMLIAVGLFTRPIALANAVMLAITLWFHYSHPYGDAFLTQAGIDALKAGGQQLFTPEAMARLADGGHRFLEQVQSKAELASLFWTGGAFLYAAFGGGYLSLDRLLFHKRF</sequence>
<dbReference type="EMBL" id="JBHMAA010000032">
    <property type="protein sequence ID" value="MFB9952306.1"/>
    <property type="molecule type" value="Genomic_DNA"/>
</dbReference>
<name>A0ABV6ANW0_9HYPH</name>
<proteinExistence type="inferred from homology"/>
<feature type="transmembrane region" description="Helical" evidence="7">
    <location>
        <begin position="165"/>
        <end position="184"/>
    </location>
</feature>
<evidence type="ECO:0000256" key="5">
    <source>
        <dbReference type="ARBA" id="ARBA00022989"/>
    </source>
</evidence>
<comment type="subcellular location">
    <subcellularLocation>
        <location evidence="1">Cell membrane</location>
        <topology evidence="1">Multi-pass membrane protein</topology>
    </subcellularLocation>
</comment>
<evidence type="ECO:0000256" key="3">
    <source>
        <dbReference type="ARBA" id="ARBA00022475"/>
    </source>
</evidence>
<dbReference type="RefSeq" id="WP_377265118.1">
    <property type="nucleotide sequence ID" value="NZ_JBHMAA010000032.1"/>
</dbReference>
<reference evidence="8 9" key="1">
    <citation type="submission" date="2024-09" db="EMBL/GenBank/DDBJ databases">
        <authorList>
            <person name="Sun Q."/>
            <person name="Mori K."/>
        </authorList>
    </citation>
    <scope>NUCLEOTIDE SEQUENCE [LARGE SCALE GENOMIC DNA]</scope>
    <source>
        <strain evidence="8 9">TBRC 4938</strain>
    </source>
</reference>
<evidence type="ECO:0000256" key="6">
    <source>
        <dbReference type="ARBA" id="ARBA00023136"/>
    </source>
</evidence>
<evidence type="ECO:0000313" key="9">
    <source>
        <dbReference type="Proteomes" id="UP001589692"/>
    </source>
</evidence>
<keyword evidence="6 7" id="KW-0472">Membrane</keyword>
<comment type="similarity">
    <text evidence="2">Belongs to the DoxX family.</text>
</comment>